<sequence length="54" mass="5946">MDIKGVWTAMEECQTLGLTKSIGVSNFSCKKLADILAFAKIPPAVNQVCWNFLN</sequence>
<dbReference type="Gramene" id="KZM86015">
    <property type="protein sequence ID" value="KZM86015"/>
    <property type="gene ID" value="DCAR_026563"/>
</dbReference>
<dbReference type="PROSITE" id="PS00062">
    <property type="entry name" value="ALDOKETO_REDUCTASE_2"/>
    <property type="match status" value="1"/>
</dbReference>
<dbReference type="STRING" id="79200.A0A175YQV0"/>
<dbReference type="InterPro" id="IPR020471">
    <property type="entry name" value="AKR"/>
</dbReference>
<dbReference type="Gene3D" id="3.20.20.100">
    <property type="entry name" value="NADP-dependent oxidoreductase domain"/>
    <property type="match status" value="1"/>
</dbReference>
<dbReference type="GO" id="GO:0016491">
    <property type="term" value="F:oxidoreductase activity"/>
    <property type="evidence" value="ECO:0007669"/>
    <property type="project" value="InterPro"/>
</dbReference>
<gene>
    <name evidence="2" type="ORF">DCAR_026563</name>
</gene>
<dbReference type="InterPro" id="IPR036812">
    <property type="entry name" value="NAD(P)_OxRdtase_dom_sf"/>
</dbReference>
<dbReference type="Pfam" id="PF00248">
    <property type="entry name" value="Aldo_ket_red"/>
    <property type="match status" value="1"/>
</dbReference>
<organism evidence="2">
    <name type="scientific">Daucus carota subsp. sativus</name>
    <name type="common">Carrot</name>
    <dbReference type="NCBI Taxonomy" id="79200"/>
    <lineage>
        <taxon>Eukaryota</taxon>
        <taxon>Viridiplantae</taxon>
        <taxon>Streptophyta</taxon>
        <taxon>Embryophyta</taxon>
        <taxon>Tracheophyta</taxon>
        <taxon>Spermatophyta</taxon>
        <taxon>Magnoliopsida</taxon>
        <taxon>eudicotyledons</taxon>
        <taxon>Gunneridae</taxon>
        <taxon>Pentapetalae</taxon>
        <taxon>asterids</taxon>
        <taxon>campanulids</taxon>
        <taxon>Apiales</taxon>
        <taxon>Apiaceae</taxon>
        <taxon>Apioideae</taxon>
        <taxon>Scandiceae</taxon>
        <taxon>Daucinae</taxon>
        <taxon>Daucus</taxon>
        <taxon>Daucus sect. Daucus</taxon>
    </lineage>
</organism>
<evidence type="ECO:0000259" key="1">
    <source>
        <dbReference type="Pfam" id="PF00248"/>
    </source>
</evidence>
<dbReference type="EMBL" id="LNRQ01000008">
    <property type="protein sequence ID" value="KZM86015.1"/>
    <property type="molecule type" value="Genomic_DNA"/>
</dbReference>
<name>A0A175YQV0_DAUCS</name>
<comment type="caution">
    <text evidence="2">The sequence shown here is derived from an EMBL/GenBank/DDBJ whole genome shotgun (WGS) entry which is preliminary data.</text>
</comment>
<feature type="domain" description="NADP-dependent oxidoreductase" evidence="1">
    <location>
        <begin position="3"/>
        <end position="53"/>
    </location>
</feature>
<reference evidence="2" key="1">
    <citation type="journal article" date="2016" name="Nat. Genet.">
        <title>A high-quality carrot genome assembly provides new insights into carotenoid accumulation and asterid genome evolution.</title>
        <authorList>
            <person name="Iorizzo M."/>
            <person name="Ellison S."/>
            <person name="Senalik D."/>
            <person name="Zeng P."/>
            <person name="Satapoomin P."/>
            <person name="Huang J."/>
            <person name="Bowman M."/>
            <person name="Iovene M."/>
            <person name="Sanseverino W."/>
            <person name="Cavagnaro P."/>
            <person name="Yildiz M."/>
            <person name="Macko-Podgorni A."/>
            <person name="Moranska E."/>
            <person name="Grzebelus E."/>
            <person name="Grzebelus D."/>
            <person name="Ashrafi H."/>
            <person name="Zheng Z."/>
            <person name="Cheng S."/>
            <person name="Spooner D."/>
            <person name="Van Deynze A."/>
            <person name="Simon P."/>
        </authorList>
    </citation>
    <scope>NUCLEOTIDE SEQUENCE [LARGE SCALE GENOMIC DNA]</scope>
    <source>
        <tissue evidence="2">Leaf</tissue>
    </source>
</reference>
<dbReference type="AlphaFoldDB" id="A0A175YQV0"/>
<dbReference type="SUPFAM" id="SSF51430">
    <property type="entry name" value="NAD(P)-linked oxidoreductase"/>
    <property type="match status" value="1"/>
</dbReference>
<dbReference type="InterPro" id="IPR018170">
    <property type="entry name" value="Aldo/ket_reductase_CS"/>
</dbReference>
<dbReference type="PANTHER" id="PTHR11732">
    <property type="entry name" value="ALDO/KETO REDUCTASE"/>
    <property type="match status" value="1"/>
</dbReference>
<dbReference type="InterPro" id="IPR023210">
    <property type="entry name" value="NADP_OxRdtase_dom"/>
</dbReference>
<accession>A0A175YQV0</accession>
<protein>
    <recommendedName>
        <fullName evidence="1">NADP-dependent oxidoreductase domain-containing protein</fullName>
    </recommendedName>
</protein>
<proteinExistence type="predicted"/>
<evidence type="ECO:0000313" key="2">
    <source>
        <dbReference type="EMBL" id="KZM86015.1"/>
    </source>
</evidence>
<dbReference type="OMA" id="NHIRTYI"/>